<dbReference type="EMBL" id="JPVN01000038">
    <property type="protein sequence ID" value="KGR74302.1"/>
    <property type="molecule type" value="Genomic_DNA"/>
</dbReference>
<evidence type="ECO:0000313" key="2">
    <source>
        <dbReference type="Proteomes" id="UP000030416"/>
    </source>
</evidence>
<dbReference type="AlphaFoldDB" id="A0A0A3IHK1"/>
<reference evidence="1 2" key="1">
    <citation type="submission" date="2014-02" db="EMBL/GenBank/DDBJ databases">
        <title>Draft genome sequence of Lysinibacillus manganicus DSM 26584T.</title>
        <authorList>
            <person name="Zhang F."/>
            <person name="Wang G."/>
            <person name="Zhang L."/>
        </authorList>
    </citation>
    <scope>NUCLEOTIDE SEQUENCE [LARGE SCALE GENOMIC DNA]</scope>
    <source>
        <strain evidence="1 2">DSM 26584</strain>
    </source>
</reference>
<gene>
    <name evidence="1" type="ORF">CD29_18930</name>
</gene>
<evidence type="ECO:0000313" key="1">
    <source>
        <dbReference type="EMBL" id="KGR74302.1"/>
    </source>
</evidence>
<organism evidence="1 2">
    <name type="scientific">Ureibacillus manganicus DSM 26584</name>
    <dbReference type="NCBI Taxonomy" id="1384049"/>
    <lineage>
        <taxon>Bacteria</taxon>
        <taxon>Bacillati</taxon>
        <taxon>Bacillota</taxon>
        <taxon>Bacilli</taxon>
        <taxon>Bacillales</taxon>
        <taxon>Caryophanaceae</taxon>
        <taxon>Ureibacillus</taxon>
    </lineage>
</organism>
<dbReference type="eggNOG" id="ENOG5033G50">
    <property type="taxonomic scope" value="Bacteria"/>
</dbReference>
<accession>A0A0A3IHK1</accession>
<comment type="caution">
    <text evidence="1">The sequence shown here is derived from an EMBL/GenBank/DDBJ whole genome shotgun (WGS) entry which is preliminary data.</text>
</comment>
<keyword evidence="2" id="KW-1185">Reference proteome</keyword>
<dbReference type="STRING" id="1384049.CD29_18930"/>
<protein>
    <submittedName>
        <fullName evidence="1">Uncharacterized protein</fullName>
    </submittedName>
</protein>
<dbReference type="Proteomes" id="UP000030416">
    <property type="component" value="Unassembled WGS sequence"/>
</dbReference>
<name>A0A0A3IHK1_9BACL</name>
<proteinExistence type="predicted"/>
<sequence>MIVNSGGKLSKEYFVSYLKLVMNAKQCSLDQAKEHMEIHFFKRDVQSFGKYTYSNFLKALKELS</sequence>